<dbReference type="EMBL" id="MHOK01000009">
    <property type="protein sequence ID" value="OGZ62055.1"/>
    <property type="molecule type" value="Genomic_DNA"/>
</dbReference>
<dbReference type="GO" id="GO:0016874">
    <property type="term" value="F:ligase activity"/>
    <property type="evidence" value="ECO:0007669"/>
    <property type="project" value="UniProtKB-KW"/>
</dbReference>
<comment type="catalytic activity">
    <reaction evidence="2">
        <text>a 3'-end 2',3'-cyclophospho-ribonucleotide-RNA + H2O = a 3'-end 2'-phospho-ribonucleotide-RNA + H(+)</text>
        <dbReference type="Rhea" id="RHEA:11828"/>
        <dbReference type="Rhea" id="RHEA-COMP:10464"/>
        <dbReference type="Rhea" id="RHEA-COMP:17353"/>
        <dbReference type="ChEBI" id="CHEBI:15377"/>
        <dbReference type="ChEBI" id="CHEBI:15378"/>
        <dbReference type="ChEBI" id="CHEBI:83064"/>
        <dbReference type="ChEBI" id="CHEBI:173113"/>
        <dbReference type="EC" id="3.1.4.58"/>
    </reaction>
</comment>
<comment type="similarity">
    <text evidence="2">Belongs to the 2H phosphoesterase superfamily. ThpR family.</text>
</comment>
<keyword evidence="4" id="KW-0436">Ligase</keyword>
<keyword evidence="1 2" id="KW-0378">Hydrolase</keyword>
<protein>
    <recommendedName>
        <fullName evidence="2">RNA 2',3'-cyclic phosphodiesterase</fullName>
        <shortName evidence="2">RNA 2',3'-CPDase</shortName>
        <ecNumber evidence="2">3.1.4.58</ecNumber>
    </recommendedName>
</protein>
<dbReference type="Pfam" id="PF02834">
    <property type="entry name" value="LigT_PEase"/>
    <property type="match status" value="1"/>
</dbReference>
<evidence type="ECO:0000313" key="4">
    <source>
        <dbReference type="EMBL" id="OGZ62055.1"/>
    </source>
</evidence>
<dbReference type="EC" id="3.1.4.58" evidence="2"/>
<dbReference type="InterPro" id="IPR009097">
    <property type="entry name" value="Cyclic_Pdiesterase"/>
</dbReference>
<name>A0A1G2HHU1_9BACT</name>
<gene>
    <name evidence="4" type="ORF">A3F94_02385</name>
</gene>
<dbReference type="GO" id="GO:0004113">
    <property type="term" value="F:2',3'-cyclic-nucleotide 3'-phosphodiesterase activity"/>
    <property type="evidence" value="ECO:0007669"/>
    <property type="project" value="InterPro"/>
</dbReference>
<dbReference type="GO" id="GO:0008664">
    <property type="term" value="F:RNA 2',3'-cyclic 3'-phosphodiesterase activity"/>
    <property type="evidence" value="ECO:0007669"/>
    <property type="project" value="UniProtKB-EC"/>
</dbReference>
<dbReference type="Proteomes" id="UP000176770">
    <property type="component" value="Unassembled WGS sequence"/>
</dbReference>
<dbReference type="NCBIfam" id="TIGR02258">
    <property type="entry name" value="2_5_ligase"/>
    <property type="match status" value="1"/>
</dbReference>
<dbReference type="PANTHER" id="PTHR35561:SF1">
    <property type="entry name" value="RNA 2',3'-CYCLIC PHOSPHODIESTERASE"/>
    <property type="match status" value="1"/>
</dbReference>
<proteinExistence type="inferred from homology"/>
<dbReference type="SUPFAM" id="SSF55144">
    <property type="entry name" value="LigT-like"/>
    <property type="match status" value="1"/>
</dbReference>
<feature type="active site" description="Proton donor" evidence="2">
    <location>
        <position position="42"/>
    </location>
</feature>
<dbReference type="InterPro" id="IPR014051">
    <property type="entry name" value="Phosphoesterase_HXTX"/>
</dbReference>
<organism evidence="4 5">
    <name type="scientific">Candidatus Spechtbacteria bacterium RIFCSPLOWO2_12_FULL_38_22</name>
    <dbReference type="NCBI Taxonomy" id="1802165"/>
    <lineage>
        <taxon>Bacteria</taxon>
        <taxon>Candidatus Spechtiibacteriota</taxon>
    </lineage>
</organism>
<reference evidence="4 5" key="1">
    <citation type="journal article" date="2016" name="Nat. Commun.">
        <title>Thousands of microbial genomes shed light on interconnected biogeochemical processes in an aquifer system.</title>
        <authorList>
            <person name="Anantharaman K."/>
            <person name="Brown C.T."/>
            <person name="Hug L.A."/>
            <person name="Sharon I."/>
            <person name="Castelle C.J."/>
            <person name="Probst A.J."/>
            <person name="Thomas B.C."/>
            <person name="Singh A."/>
            <person name="Wilkins M.J."/>
            <person name="Karaoz U."/>
            <person name="Brodie E.L."/>
            <person name="Williams K.H."/>
            <person name="Hubbard S.S."/>
            <person name="Banfield J.F."/>
        </authorList>
    </citation>
    <scope>NUCLEOTIDE SEQUENCE [LARGE SCALE GENOMIC DNA]</scope>
</reference>
<feature type="short sequence motif" description="HXTX 1" evidence="2">
    <location>
        <begin position="42"/>
        <end position="45"/>
    </location>
</feature>
<accession>A0A1G2HHU1</accession>
<comment type="caution">
    <text evidence="4">The sequence shown here is derived from an EMBL/GenBank/DDBJ whole genome shotgun (WGS) entry which is preliminary data.</text>
</comment>
<dbReference type="Gene3D" id="3.90.1140.10">
    <property type="entry name" value="Cyclic phosphodiesterase"/>
    <property type="match status" value="1"/>
</dbReference>
<dbReference type="AlphaFoldDB" id="A0A1G2HHU1"/>
<evidence type="ECO:0000256" key="1">
    <source>
        <dbReference type="ARBA" id="ARBA00022801"/>
    </source>
</evidence>
<feature type="active site" description="Proton acceptor" evidence="2">
    <location>
        <position position="136"/>
    </location>
</feature>
<dbReference type="InterPro" id="IPR004175">
    <property type="entry name" value="RNA_CPDase"/>
</dbReference>
<evidence type="ECO:0000313" key="5">
    <source>
        <dbReference type="Proteomes" id="UP000176770"/>
    </source>
</evidence>
<dbReference type="HAMAP" id="MF_01940">
    <property type="entry name" value="RNA_CPDase"/>
    <property type="match status" value="1"/>
</dbReference>
<evidence type="ECO:0000259" key="3">
    <source>
        <dbReference type="Pfam" id="PF02834"/>
    </source>
</evidence>
<sequence>MVIDKRLFVAIEISEELKNELLKISSKYQDKDIRWTKDKNLHITVQFLGNIKSVYTKQIEQELDDIAQNTNRFRLTIDKIIYAPPGETKNMIWVVLSDGSGYKNLTLKISNALRKYIDNNLLTKDKNVMREQRTAHITLARFKSYLKFDDLNLENIRIQNKELEVGGYSLWESFRGSRGTEYKILKKFKFKNV</sequence>
<feature type="domain" description="Phosphoesterase HXTX" evidence="3">
    <location>
        <begin position="11"/>
        <end position="93"/>
    </location>
</feature>
<dbReference type="STRING" id="1802165.A3F94_02385"/>
<comment type="function">
    <text evidence="2">Hydrolyzes RNA 2',3'-cyclic phosphodiester to an RNA 2'-phosphomonoester.</text>
</comment>
<evidence type="ECO:0000256" key="2">
    <source>
        <dbReference type="HAMAP-Rule" id="MF_01940"/>
    </source>
</evidence>
<dbReference type="PANTHER" id="PTHR35561">
    <property type="entry name" value="RNA 2',3'-CYCLIC PHOSPHODIESTERASE"/>
    <property type="match status" value="1"/>
</dbReference>
<feature type="short sequence motif" description="HXTX 2" evidence="2">
    <location>
        <begin position="136"/>
        <end position="139"/>
    </location>
</feature>